<name>A0A150XB74_9BACT</name>
<evidence type="ECO:0000256" key="1">
    <source>
        <dbReference type="SAM" id="SignalP"/>
    </source>
</evidence>
<dbReference type="InterPro" id="IPR017853">
    <property type="entry name" value="GH"/>
</dbReference>
<dbReference type="PANTHER" id="PTHR35882">
    <property type="entry name" value="PELA"/>
    <property type="match status" value="1"/>
</dbReference>
<evidence type="ECO:0000313" key="4">
    <source>
        <dbReference type="Proteomes" id="UP000075606"/>
    </source>
</evidence>
<keyword evidence="4" id="KW-1185">Reference proteome</keyword>
<dbReference type="AlphaFoldDB" id="A0A150XB74"/>
<organism evidence="3 4">
    <name type="scientific">Roseivirga spongicola</name>
    <dbReference type="NCBI Taxonomy" id="333140"/>
    <lineage>
        <taxon>Bacteria</taxon>
        <taxon>Pseudomonadati</taxon>
        <taxon>Bacteroidota</taxon>
        <taxon>Cytophagia</taxon>
        <taxon>Cytophagales</taxon>
        <taxon>Roseivirgaceae</taxon>
        <taxon>Roseivirga</taxon>
    </lineage>
</organism>
<protein>
    <recommendedName>
        <fullName evidence="2">Glycoside-hydrolase family GH114 TIM-barrel domain-containing protein</fullName>
    </recommendedName>
</protein>
<dbReference type="STRING" id="333140.AWW68_08950"/>
<feature type="signal peptide" evidence="1">
    <location>
        <begin position="1"/>
        <end position="21"/>
    </location>
</feature>
<dbReference type="SUPFAM" id="SSF51445">
    <property type="entry name" value="(Trans)glycosidases"/>
    <property type="match status" value="1"/>
</dbReference>
<reference evidence="3 4" key="1">
    <citation type="submission" date="2016-01" db="EMBL/GenBank/DDBJ databases">
        <title>Genome sequencing of Roseivirga spongicola UST030701-084.</title>
        <authorList>
            <person name="Selvaratnam C."/>
            <person name="Thevarajoo S."/>
            <person name="Goh K.M."/>
            <person name="Ee R."/>
            <person name="Chan K.-G."/>
            <person name="Chong C.S."/>
        </authorList>
    </citation>
    <scope>NUCLEOTIDE SEQUENCE [LARGE SCALE GENOMIC DNA]</scope>
    <source>
        <strain evidence="3 4">UST030701-084</strain>
    </source>
</reference>
<dbReference type="OrthoDB" id="10730at2"/>
<dbReference type="RefSeq" id="WP_068220140.1">
    <property type="nucleotide sequence ID" value="NZ_CP139724.1"/>
</dbReference>
<sequence length="269" mass="30909">MQPIKRIASLLALFSFTSINCQETIAQATVLVCYGDVNPDKIRGYKYVILESEHYNPFDVKLLQENNELVLGYISMGEVSPSRFYFESIREKTVGKNPIWDSYYLDLEDSTTQAAIVGFVDKIKGKGFDGVFLDTVDVYGPWGPQAKQEAAYAKLIKFIKEKYPDFHLMQNAGLEIVPRVKNEINSIAIESVITNYNFNRDQYKMRKSRETQEKAIELSTINERYGLPIILIEYADSRSMFNKVKTQAINLKWDYFIGNIGLESLPKFK</sequence>
<dbReference type="EMBL" id="LRPC01000012">
    <property type="protein sequence ID" value="KYG75946.1"/>
    <property type="molecule type" value="Genomic_DNA"/>
</dbReference>
<comment type="caution">
    <text evidence="3">The sequence shown here is derived from an EMBL/GenBank/DDBJ whole genome shotgun (WGS) entry which is preliminary data.</text>
</comment>
<dbReference type="PANTHER" id="PTHR35882:SF2">
    <property type="entry name" value="PELA"/>
    <property type="match status" value="1"/>
</dbReference>
<evidence type="ECO:0000259" key="2">
    <source>
        <dbReference type="Pfam" id="PF03537"/>
    </source>
</evidence>
<keyword evidence="1" id="KW-0732">Signal</keyword>
<accession>A0A150XB74</accession>
<evidence type="ECO:0000313" key="3">
    <source>
        <dbReference type="EMBL" id="KYG75946.1"/>
    </source>
</evidence>
<proteinExistence type="predicted"/>
<feature type="domain" description="Glycoside-hydrolase family GH114 TIM-barrel" evidence="2">
    <location>
        <begin position="57"/>
        <end position="249"/>
    </location>
</feature>
<dbReference type="Proteomes" id="UP000075606">
    <property type="component" value="Unassembled WGS sequence"/>
</dbReference>
<feature type="chain" id="PRO_5007574413" description="Glycoside-hydrolase family GH114 TIM-barrel domain-containing protein" evidence="1">
    <location>
        <begin position="22"/>
        <end position="269"/>
    </location>
</feature>
<dbReference type="Gene3D" id="3.20.20.70">
    <property type="entry name" value="Aldolase class I"/>
    <property type="match status" value="1"/>
</dbReference>
<dbReference type="Pfam" id="PF03537">
    <property type="entry name" value="Glyco_hydro_114"/>
    <property type="match status" value="1"/>
</dbReference>
<dbReference type="InterPro" id="IPR013785">
    <property type="entry name" value="Aldolase_TIM"/>
</dbReference>
<gene>
    <name evidence="3" type="ORF">AWW68_08950</name>
</gene>
<dbReference type="InterPro" id="IPR004352">
    <property type="entry name" value="GH114_TIM-barrel"/>
</dbReference>